<dbReference type="PANTHER" id="PTHR33164">
    <property type="entry name" value="TRANSCRIPTIONAL REGULATOR, MARR FAMILY"/>
    <property type="match status" value="1"/>
</dbReference>
<dbReference type="PATRIC" id="fig|319652.3.peg.1993"/>
<comment type="caution">
    <text evidence="2">The sequence shown here is derived from an EMBL/GenBank/DDBJ whole genome shotgun (WGS) entry which is preliminary data.</text>
</comment>
<dbReference type="PROSITE" id="PS50995">
    <property type="entry name" value="HTH_MARR_2"/>
    <property type="match status" value="1"/>
</dbReference>
<protein>
    <recommendedName>
        <fullName evidence="1">HTH marR-type domain-containing protein</fullName>
    </recommendedName>
</protein>
<dbReference type="Gene3D" id="1.10.10.10">
    <property type="entry name" value="Winged helix-like DNA-binding domain superfamily/Winged helix DNA-binding domain"/>
    <property type="match status" value="1"/>
</dbReference>
<dbReference type="EMBL" id="JQBR01000009">
    <property type="protein sequence ID" value="KRN65452.1"/>
    <property type="molecule type" value="Genomic_DNA"/>
</dbReference>
<dbReference type="PANTHER" id="PTHR33164:SF43">
    <property type="entry name" value="HTH-TYPE TRANSCRIPTIONAL REPRESSOR YETL"/>
    <property type="match status" value="1"/>
</dbReference>
<dbReference type="AlphaFoldDB" id="A0A0R2ITA4"/>
<name>A0A0R2ITA4_9LACO</name>
<dbReference type="STRING" id="319652.IV80_GL001958"/>
<dbReference type="GO" id="GO:0003700">
    <property type="term" value="F:DNA-binding transcription factor activity"/>
    <property type="evidence" value="ECO:0007669"/>
    <property type="project" value="InterPro"/>
</dbReference>
<dbReference type="Proteomes" id="UP000051568">
    <property type="component" value="Unassembled WGS sequence"/>
</dbReference>
<accession>A0A0R2ITA4</accession>
<evidence type="ECO:0000313" key="2">
    <source>
        <dbReference type="EMBL" id="KRN65452.1"/>
    </source>
</evidence>
<dbReference type="GO" id="GO:0006950">
    <property type="term" value="P:response to stress"/>
    <property type="evidence" value="ECO:0007669"/>
    <property type="project" value="TreeGrafter"/>
</dbReference>
<feature type="domain" description="HTH marR-type" evidence="1">
    <location>
        <begin position="1"/>
        <end position="134"/>
    </location>
</feature>
<evidence type="ECO:0000259" key="1">
    <source>
        <dbReference type="PROSITE" id="PS50995"/>
    </source>
</evidence>
<organism evidence="2 3">
    <name type="scientific">Pediococcus cellicola</name>
    <dbReference type="NCBI Taxonomy" id="319652"/>
    <lineage>
        <taxon>Bacteria</taxon>
        <taxon>Bacillati</taxon>
        <taxon>Bacillota</taxon>
        <taxon>Bacilli</taxon>
        <taxon>Lactobacillales</taxon>
        <taxon>Lactobacillaceae</taxon>
        <taxon>Pediococcus</taxon>
    </lineage>
</organism>
<dbReference type="SMART" id="SM00347">
    <property type="entry name" value="HTH_MARR"/>
    <property type="match status" value="1"/>
</dbReference>
<evidence type="ECO:0000313" key="3">
    <source>
        <dbReference type="Proteomes" id="UP000051568"/>
    </source>
</evidence>
<dbReference type="InterPro" id="IPR039422">
    <property type="entry name" value="MarR/SlyA-like"/>
</dbReference>
<dbReference type="InterPro" id="IPR036388">
    <property type="entry name" value="WH-like_DNA-bd_sf"/>
</dbReference>
<dbReference type="Pfam" id="PF01047">
    <property type="entry name" value="MarR"/>
    <property type="match status" value="1"/>
</dbReference>
<keyword evidence="3" id="KW-1185">Reference proteome</keyword>
<sequence length="134" mass="15533">MAKVHPDYETISAISTMIQNIDTDLQAKFSVSFEQFRILSFIENIRPKETTVSALAKHFHSNNSATSRKVSALYKQDFIQDHVSGEDRRTHWITLTEKGEKIIKASQIFAERYLPELESQMMQLLSDDLKQRNK</sequence>
<gene>
    <name evidence="2" type="ORF">IV80_GL001958</name>
</gene>
<proteinExistence type="predicted"/>
<dbReference type="SUPFAM" id="SSF46785">
    <property type="entry name" value="Winged helix' DNA-binding domain"/>
    <property type="match status" value="1"/>
</dbReference>
<dbReference type="InterPro" id="IPR000835">
    <property type="entry name" value="HTH_MarR-typ"/>
</dbReference>
<dbReference type="InterPro" id="IPR036390">
    <property type="entry name" value="WH_DNA-bd_sf"/>
</dbReference>
<dbReference type="RefSeq" id="WP_057752096.1">
    <property type="nucleotide sequence ID" value="NZ_BJVH01000006.1"/>
</dbReference>
<reference evidence="2 3" key="1">
    <citation type="journal article" date="2015" name="Genome Announc.">
        <title>Expanding the biotechnology potential of lactobacilli through comparative genomics of 213 strains and associated genera.</title>
        <authorList>
            <person name="Sun Z."/>
            <person name="Harris H.M."/>
            <person name="McCann A."/>
            <person name="Guo C."/>
            <person name="Argimon S."/>
            <person name="Zhang W."/>
            <person name="Yang X."/>
            <person name="Jeffery I.B."/>
            <person name="Cooney J.C."/>
            <person name="Kagawa T.F."/>
            <person name="Liu W."/>
            <person name="Song Y."/>
            <person name="Salvetti E."/>
            <person name="Wrobel A."/>
            <person name="Rasinkangas P."/>
            <person name="Parkhill J."/>
            <person name="Rea M.C."/>
            <person name="O'Sullivan O."/>
            <person name="Ritari J."/>
            <person name="Douillard F.P."/>
            <person name="Paul Ross R."/>
            <person name="Yang R."/>
            <person name="Briner A.E."/>
            <person name="Felis G.E."/>
            <person name="de Vos W.M."/>
            <person name="Barrangou R."/>
            <person name="Klaenhammer T.R."/>
            <person name="Caufield P.W."/>
            <person name="Cui Y."/>
            <person name="Zhang H."/>
            <person name="O'Toole P.W."/>
        </authorList>
    </citation>
    <scope>NUCLEOTIDE SEQUENCE [LARGE SCALE GENOMIC DNA]</scope>
    <source>
        <strain evidence="2 3">DSM 17757</strain>
    </source>
</reference>